<evidence type="ECO:0000259" key="9">
    <source>
        <dbReference type="Pfam" id="PF01529"/>
    </source>
</evidence>
<comment type="catalytic activity">
    <reaction evidence="8">
        <text>L-cysteinyl-[protein] + hexadecanoyl-CoA = S-hexadecanoyl-L-cysteinyl-[protein] + CoA</text>
        <dbReference type="Rhea" id="RHEA:36683"/>
        <dbReference type="Rhea" id="RHEA-COMP:10131"/>
        <dbReference type="Rhea" id="RHEA-COMP:11032"/>
        <dbReference type="ChEBI" id="CHEBI:29950"/>
        <dbReference type="ChEBI" id="CHEBI:57287"/>
        <dbReference type="ChEBI" id="CHEBI:57379"/>
        <dbReference type="ChEBI" id="CHEBI:74151"/>
        <dbReference type="EC" id="2.3.1.225"/>
    </reaction>
</comment>
<dbReference type="Pfam" id="PF01529">
    <property type="entry name" value="DHHC"/>
    <property type="match status" value="1"/>
</dbReference>
<evidence type="ECO:0000256" key="8">
    <source>
        <dbReference type="RuleBase" id="RU079119"/>
    </source>
</evidence>
<feature type="domain" description="Palmitoyltransferase DHHC" evidence="9">
    <location>
        <begin position="195"/>
        <end position="350"/>
    </location>
</feature>
<dbReference type="EC" id="2.3.1.225" evidence="8"/>
<feature type="transmembrane region" description="Helical" evidence="8">
    <location>
        <begin position="240"/>
        <end position="259"/>
    </location>
</feature>
<dbReference type="PANTHER" id="PTHR12246">
    <property type="entry name" value="PALMITOYLTRANSFERASE ZDHHC16"/>
    <property type="match status" value="1"/>
</dbReference>
<dbReference type="GO" id="GO:0016020">
    <property type="term" value="C:membrane"/>
    <property type="evidence" value="ECO:0007669"/>
    <property type="project" value="UniProtKB-SubCell"/>
</dbReference>
<protein>
    <recommendedName>
        <fullName evidence="8">S-acyltransferase</fullName>
        <ecNumber evidence="8">2.3.1.225</ecNumber>
    </recommendedName>
    <alternativeName>
        <fullName evidence="8">Palmitoyltransferase</fullName>
    </alternativeName>
</protein>
<dbReference type="InterPro" id="IPR039859">
    <property type="entry name" value="PFA4/ZDH16/20/ERF2-like"/>
</dbReference>
<dbReference type="InterPro" id="IPR001594">
    <property type="entry name" value="Palmitoyltrfase_DHHC"/>
</dbReference>
<evidence type="ECO:0000256" key="1">
    <source>
        <dbReference type="ARBA" id="ARBA00004141"/>
    </source>
</evidence>
<dbReference type="Proteomes" id="UP001190700">
    <property type="component" value="Unassembled WGS sequence"/>
</dbReference>
<accession>A0AAE0FHM6</accession>
<comment type="domain">
    <text evidence="8">The DHHC domain is required for palmitoyltransferase activity.</text>
</comment>
<feature type="transmembrane region" description="Helical" evidence="8">
    <location>
        <begin position="309"/>
        <end position="333"/>
    </location>
</feature>
<dbReference type="PROSITE" id="PS50216">
    <property type="entry name" value="DHHC"/>
    <property type="match status" value="1"/>
</dbReference>
<evidence type="ECO:0000256" key="6">
    <source>
        <dbReference type="ARBA" id="ARBA00023136"/>
    </source>
</evidence>
<evidence type="ECO:0000256" key="5">
    <source>
        <dbReference type="ARBA" id="ARBA00022989"/>
    </source>
</evidence>
<evidence type="ECO:0000256" key="3">
    <source>
        <dbReference type="ARBA" id="ARBA00022679"/>
    </source>
</evidence>
<dbReference type="AlphaFoldDB" id="A0AAE0FHM6"/>
<keyword evidence="5 8" id="KW-1133">Transmembrane helix</keyword>
<keyword evidence="11" id="KW-1185">Reference proteome</keyword>
<keyword evidence="7 8" id="KW-0012">Acyltransferase</keyword>
<keyword evidence="3 8" id="KW-0808">Transferase</keyword>
<keyword evidence="6 8" id="KW-0472">Membrane</keyword>
<evidence type="ECO:0000256" key="4">
    <source>
        <dbReference type="ARBA" id="ARBA00022692"/>
    </source>
</evidence>
<proteinExistence type="inferred from homology"/>
<dbReference type="GO" id="GO:0019706">
    <property type="term" value="F:protein-cysteine S-palmitoyltransferase activity"/>
    <property type="evidence" value="ECO:0007669"/>
    <property type="project" value="UniProtKB-EC"/>
</dbReference>
<gene>
    <name evidence="10" type="ORF">CYMTET_31134</name>
</gene>
<dbReference type="EMBL" id="LGRX02018391">
    <property type="protein sequence ID" value="KAK3259885.1"/>
    <property type="molecule type" value="Genomic_DNA"/>
</dbReference>
<comment type="similarity">
    <text evidence="2 8">Belongs to the DHHC palmitoyltransferase family.</text>
</comment>
<evidence type="ECO:0000313" key="10">
    <source>
        <dbReference type="EMBL" id="KAK3259885.1"/>
    </source>
</evidence>
<evidence type="ECO:0000256" key="7">
    <source>
        <dbReference type="ARBA" id="ARBA00023315"/>
    </source>
</evidence>
<evidence type="ECO:0000256" key="2">
    <source>
        <dbReference type="ARBA" id="ARBA00008574"/>
    </source>
</evidence>
<feature type="transmembrane region" description="Helical" evidence="8">
    <location>
        <begin position="108"/>
        <end position="134"/>
    </location>
</feature>
<reference evidence="10 11" key="1">
    <citation type="journal article" date="2015" name="Genome Biol. Evol.">
        <title>Comparative Genomics of a Bacterivorous Green Alga Reveals Evolutionary Causalities and Consequences of Phago-Mixotrophic Mode of Nutrition.</title>
        <authorList>
            <person name="Burns J.A."/>
            <person name="Paasch A."/>
            <person name="Narechania A."/>
            <person name="Kim E."/>
        </authorList>
    </citation>
    <scope>NUCLEOTIDE SEQUENCE [LARGE SCALE GENOMIC DNA]</scope>
    <source>
        <strain evidence="10 11">PLY_AMNH</strain>
    </source>
</reference>
<keyword evidence="4 8" id="KW-0812">Transmembrane</keyword>
<evidence type="ECO:0000313" key="11">
    <source>
        <dbReference type="Proteomes" id="UP001190700"/>
    </source>
</evidence>
<comment type="caution">
    <text evidence="10">The sequence shown here is derived from an EMBL/GenBank/DDBJ whole genome shotgun (WGS) entry which is preliminary data.</text>
</comment>
<sequence>MNTDLDCRVDPPVDSGIPTDEKQNIKEMVDRIPCWACTTVVKLPINAAGEPLRSFRCGWCGALTKEKKSTEANNKPRGVRNLFSSACSLCQTLKLDICCRYCARGGSYVLVIVVTCLITSIIVVGVLTTFPVLFSERPVARICHSIITATLSFCTFFNYGQAVFCSSGSPKLLNLRIGPSQDGSPAPQGAYQGFTFCERCQVVRPPRAHHCRVCNTCVLDMDHHCPFIGQCVGRDNFRPFLLFLFWATLSCSYVLYVSVHATHAKFGTLVQLWSLARKTRVSTSSILPQWLQKNAHMAVQMLNFKKMPYWVPGLIYLIIVATCITLTVGGLLISQLCVLSSGQTYIDTLQSGGSKEEPTACVQPLLLLFPLLVGAETGPACC</sequence>
<name>A0AAE0FHM6_9CHLO</name>
<organism evidence="10 11">
    <name type="scientific">Cymbomonas tetramitiformis</name>
    <dbReference type="NCBI Taxonomy" id="36881"/>
    <lineage>
        <taxon>Eukaryota</taxon>
        <taxon>Viridiplantae</taxon>
        <taxon>Chlorophyta</taxon>
        <taxon>Pyramimonadophyceae</taxon>
        <taxon>Pyramimonadales</taxon>
        <taxon>Pyramimonadaceae</taxon>
        <taxon>Cymbomonas</taxon>
    </lineage>
</organism>
<comment type="subcellular location">
    <subcellularLocation>
        <location evidence="1">Membrane</location>
        <topology evidence="1">Multi-pass membrane protein</topology>
    </subcellularLocation>
</comment>